<proteinExistence type="predicted"/>
<dbReference type="PANTHER" id="PTHR47718:SF17">
    <property type="entry name" value="PROTEIN FAR1-RELATED SEQUENCE 5-LIKE"/>
    <property type="match status" value="1"/>
</dbReference>
<dbReference type="STRING" id="1088818.A0A2I0AAG0"/>
<evidence type="ECO:0000313" key="2">
    <source>
        <dbReference type="Proteomes" id="UP000236161"/>
    </source>
</evidence>
<protein>
    <submittedName>
        <fullName evidence="1">Protein FAR1-like sequence 5</fullName>
    </submittedName>
</protein>
<gene>
    <name evidence="1" type="primary">FRS5</name>
    <name evidence="1" type="ORF">AXF42_Ash019133</name>
</gene>
<reference evidence="1 2" key="1">
    <citation type="journal article" date="2017" name="Nature">
        <title>The Apostasia genome and the evolution of orchids.</title>
        <authorList>
            <person name="Zhang G.Q."/>
            <person name="Liu K.W."/>
            <person name="Li Z."/>
            <person name="Lohaus R."/>
            <person name="Hsiao Y.Y."/>
            <person name="Niu S.C."/>
            <person name="Wang J.Y."/>
            <person name="Lin Y.C."/>
            <person name="Xu Q."/>
            <person name="Chen L.J."/>
            <person name="Yoshida K."/>
            <person name="Fujiwara S."/>
            <person name="Wang Z.W."/>
            <person name="Zhang Y.Q."/>
            <person name="Mitsuda N."/>
            <person name="Wang M."/>
            <person name="Liu G.H."/>
            <person name="Pecoraro L."/>
            <person name="Huang H.X."/>
            <person name="Xiao X.J."/>
            <person name="Lin M."/>
            <person name="Wu X.Y."/>
            <person name="Wu W.L."/>
            <person name="Chen Y.Y."/>
            <person name="Chang S.B."/>
            <person name="Sakamoto S."/>
            <person name="Ohme-Takagi M."/>
            <person name="Yagi M."/>
            <person name="Zeng S.J."/>
            <person name="Shen C.Y."/>
            <person name="Yeh C.M."/>
            <person name="Luo Y.B."/>
            <person name="Tsai W.C."/>
            <person name="Van de Peer Y."/>
            <person name="Liu Z.J."/>
        </authorList>
    </citation>
    <scope>NUCLEOTIDE SEQUENCE [LARGE SCALE GENOMIC DNA]</scope>
    <source>
        <strain evidence="2">cv. Shenzhen</strain>
        <tissue evidence="1">Stem</tissue>
    </source>
</reference>
<dbReference type="OrthoDB" id="2407438at2759"/>
<evidence type="ECO:0000313" key="1">
    <source>
        <dbReference type="EMBL" id="PKA52506.1"/>
    </source>
</evidence>
<dbReference type="Proteomes" id="UP000236161">
    <property type="component" value="Unassembled WGS sequence"/>
</dbReference>
<sequence>MEYEAFGDVVIFDTSYCMNKYNLVCVTVIDVNNHWQNILFGVAFLLDEIITSFEWLF</sequence>
<keyword evidence="2" id="KW-1185">Reference proteome</keyword>
<name>A0A2I0AAG0_9ASPA</name>
<organism evidence="1 2">
    <name type="scientific">Apostasia shenzhenica</name>
    <dbReference type="NCBI Taxonomy" id="1088818"/>
    <lineage>
        <taxon>Eukaryota</taxon>
        <taxon>Viridiplantae</taxon>
        <taxon>Streptophyta</taxon>
        <taxon>Embryophyta</taxon>
        <taxon>Tracheophyta</taxon>
        <taxon>Spermatophyta</taxon>
        <taxon>Magnoliopsida</taxon>
        <taxon>Liliopsida</taxon>
        <taxon>Asparagales</taxon>
        <taxon>Orchidaceae</taxon>
        <taxon>Apostasioideae</taxon>
        <taxon>Apostasia</taxon>
    </lineage>
</organism>
<dbReference type="AlphaFoldDB" id="A0A2I0AAG0"/>
<dbReference type="PANTHER" id="PTHR47718">
    <property type="entry name" value="OS01G0519700 PROTEIN"/>
    <property type="match status" value="1"/>
</dbReference>
<dbReference type="EMBL" id="KZ452002">
    <property type="protein sequence ID" value="PKA52506.1"/>
    <property type="molecule type" value="Genomic_DNA"/>
</dbReference>
<accession>A0A2I0AAG0</accession>